<accession>A0AAU9K250</accession>
<name>A0AAU9K250_9CILI</name>
<dbReference type="Proteomes" id="UP001162131">
    <property type="component" value="Unassembled WGS sequence"/>
</dbReference>
<evidence type="ECO:0000313" key="1">
    <source>
        <dbReference type="EMBL" id="CAG9331812.1"/>
    </source>
</evidence>
<proteinExistence type="predicted"/>
<evidence type="ECO:0000313" key="2">
    <source>
        <dbReference type="Proteomes" id="UP001162131"/>
    </source>
</evidence>
<comment type="caution">
    <text evidence="1">The sequence shown here is derived from an EMBL/GenBank/DDBJ whole genome shotgun (WGS) entry which is preliminary data.</text>
</comment>
<sequence>MKNNTLKNILTEEPIKLQTDFVLLNGQKAAFKGLEPEIIAKSFKLSNLAKARRRRKHCIDHRPKFKDANL</sequence>
<dbReference type="EMBL" id="CAJZBQ010000053">
    <property type="protein sequence ID" value="CAG9331812.1"/>
    <property type="molecule type" value="Genomic_DNA"/>
</dbReference>
<gene>
    <name evidence="1" type="ORF">BSTOLATCC_MIC54149</name>
</gene>
<keyword evidence="2" id="KW-1185">Reference proteome</keyword>
<protein>
    <submittedName>
        <fullName evidence="1">Uncharacterized protein</fullName>
    </submittedName>
</protein>
<organism evidence="1 2">
    <name type="scientific">Blepharisma stoltei</name>
    <dbReference type="NCBI Taxonomy" id="1481888"/>
    <lineage>
        <taxon>Eukaryota</taxon>
        <taxon>Sar</taxon>
        <taxon>Alveolata</taxon>
        <taxon>Ciliophora</taxon>
        <taxon>Postciliodesmatophora</taxon>
        <taxon>Heterotrichea</taxon>
        <taxon>Heterotrichida</taxon>
        <taxon>Blepharismidae</taxon>
        <taxon>Blepharisma</taxon>
    </lineage>
</organism>
<reference evidence="1" key="1">
    <citation type="submission" date="2021-09" db="EMBL/GenBank/DDBJ databases">
        <authorList>
            <consortium name="AG Swart"/>
            <person name="Singh M."/>
            <person name="Singh A."/>
            <person name="Seah K."/>
            <person name="Emmerich C."/>
        </authorList>
    </citation>
    <scope>NUCLEOTIDE SEQUENCE</scope>
    <source>
        <strain evidence="1">ATCC30299</strain>
    </source>
</reference>
<dbReference type="AlphaFoldDB" id="A0AAU9K250"/>